<accession>A0A8S0W3B0</accession>
<gene>
    <name evidence="1" type="ORF">AAE3_LOCUS2919</name>
</gene>
<dbReference type="OrthoDB" id="65445at2759"/>
<name>A0A8S0W3B0_CYCAE</name>
<dbReference type="SUPFAM" id="SSF54427">
    <property type="entry name" value="NTF2-like"/>
    <property type="match status" value="1"/>
</dbReference>
<protein>
    <recommendedName>
        <fullName evidence="3">Pathogen-related protein</fullName>
    </recommendedName>
</protein>
<keyword evidence="2" id="KW-1185">Reference proteome</keyword>
<organism evidence="1 2">
    <name type="scientific">Cyclocybe aegerita</name>
    <name type="common">Black poplar mushroom</name>
    <name type="synonym">Agrocybe aegerita</name>
    <dbReference type="NCBI Taxonomy" id="1973307"/>
    <lineage>
        <taxon>Eukaryota</taxon>
        <taxon>Fungi</taxon>
        <taxon>Dikarya</taxon>
        <taxon>Basidiomycota</taxon>
        <taxon>Agaricomycotina</taxon>
        <taxon>Agaricomycetes</taxon>
        <taxon>Agaricomycetidae</taxon>
        <taxon>Agaricales</taxon>
        <taxon>Agaricineae</taxon>
        <taxon>Bolbitiaceae</taxon>
        <taxon>Cyclocybe</taxon>
    </lineage>
</organism>
<dbReference type="EMBL" id="CACVBS010000030">
    <property type="protein sequence ID" value="CAA7260744.1"/>
    <property type="molecule type" value="Genomic_DNA"/>
</dbReference>
<evidence type="ECO:0000313" key="1">
    <source>
        <dbReference type="EMBL" id="CAA7260744.1"/>
    </source>
</evidence>
<dbReference type="Gene3D" id="3.10.450.50">
    <property type="match status" value="1"/>
</dbReference>
<dbReference type="PANTHER" id="PTHR31723">
    <property type="entry name" value="PATHOGENESIS-RELATED FAMILY PROTEIN"/>
    <property type="match status" value="1"/>
</dbReference>
<evidence type="ECO:0008006" key="3">
    <source>
        <dbReference type="Google" id="ProtNLM"/>
    </source>
</evidence>
<sequence length="242" mass="27113">MALPDFLLDANAVLKDEAKWRYKTSPDYSASITNFAATKTTNWTPQSLESLVQNLVKNWEKEATHKIDPTEWRTIAQGKYSFHLNGGPGMSADDMLRLGTYNALTGEKGVSGVYEPAAMDFETSHKLFKGALRTFNWEVVQVIGTPPKVSIKWRHWGTMTGNYRAKLNSGRTVFAKGNKKTIEIFGVTIAEVDEKFQIVSIDTFWDPDTMFRQLISEGLETLDEGEKVEELVSEGASCPVPH</sequence>
<dbReference type="InterPro" id="IPR032710">
    <property type="entry name" value="NTF2-like_dom_sf"/>
</dbReference>
<dbReference type="InterPro" id="IPR053218">
    <property type="entry name" value="Pathogen-related_defense"/>
</dbReference>
<dbReference type="Proteomes" id="UP000467700">
    <property type="component" value="Unassembled WGS sequence"/>
</dbReference>
<dbReference type="PANTHER" id="PTHR31723:SF10">
    <property type="entry name" value="PATHOGEN-RELATED PROTEIN"/>
    <property type="match status" value="1"/>
</dbReference>
<reference evidence="1 2" key="1">
    <citation type="submission" date="2020-01" db="EMBL/GenBank/DDBJ databases">
        <authorList>
            <person name="Gupta K D."/>
        </authorList>
    </citation>
    <scope>NUCLEOTIDE SEQUENCE [LARGE SCALE GENOMIC DNA]</scope>
</reference>
<proteinExistence type="predicted"/>
<evidence type="ECO:0000313" key="2">
    <source>
        <dbReference type="Proteomes" id="UP000467700"/>
    </source>
</evidence>
<comment type="caution">
    <text evidence="1">The sequence shown here is derived from an EMBL/GenBank/DDBJ whole genome shotgun (WGS) entry which is preliminary data.</text>
</comment>
<dbReference type="AlphaFoldDB" id="A0A8S0W3B0"/>